<evidence type="ECO:0000313" key="3">
    <source>
        <dbReference type="Proteomes" id="UP000827986"/>
    </source>
</evidence>
<keyword evidence="3" id="KW-1185">Reference proteome</keyword>
<feature type="compositionally biased region" description="Low complexity" evidence="1">
    <location>
        <begin position="76"/>
        <end position="87"/>
    </location>
</feature>
<gene>
    <name evidence="2" type="ORF">KIL84_019318</name>
</gene>
<dbReference type="EMBL" id="JAHDVG010000463">
    <property type="protein sequence ID" value="KAH1186569.1"/>
    <property type="molecule type" value="Genomic_DNA"/>
</dbReference>
<feature type="non-terminal residue" evidence="2">
    <location>
        <position position="144"/>
    </location>
</feature>
<reference evidence="2" key="1">
    <citation type="submission" date="2021-09" db="EMBL/GenBank/DDBJ databases">
        <title>The genome of Mauremys mutica provides insights into the evolution of semi-aquatic lifestyle.</title>
        <authorList>
            <person name="Gong S."/>
            <person name="Gao Y."/>
        </authorList>
    </citation>
    <scope>NUCLEOTIDE SEQUENCE</scope>
    <source>
        <strain evidence="2">MM-2020</strain>
        <tissue evidence="2">Muscle</tissue>
    </source>
</reference>
<evidence type="ECO:0000256" key="1">
    <source>
        <dbReference type="SAM" id="MobiDB-lite"/>
    </source>
</evidence>
<comment type="caution">
    <text evidence="2">The sequence shown here is derived from an EMBL/GenBank/DDBJ whole genome shotgun (WGS) entry which is preliminary data.</text>
</comment>
<feature type="region of interest" description="Disordered" evidence="1">
    <location>
        <begin position="1"/>
        <end position="106"/>
    </location>
</feature>
<dbReference type="AlphaFoldDB" id="A0A9D4BB49"/>
<name>A0A9D4BB49_9SAUR</name>
<proteinExistence type="predicted"/>
<sequence>SRAAPRSPLAGKELLARPGGGSAQPSGRGNLLPVQAPRWESDRPGQNRGGPGCGWAGRTQPRRGARQGGSKACCVSSSSPRSPAPISSRRHRPARSVGTCQPSQGRRWRISLPAPAAWPAPHGTAAALGTQTATWPTDASALFQ</sequence>
<accession>A0A9D4BB49</accession>
<evidence type="ECO:0000313" key="2">
    <source>
        <dbReference type="EMBL" id="KAH1186569.1"/>
    </source>
</evidence>
<organism evidence="2 3">
    <name type="scientific">Mauremys mutica</name>
    <name type="common">yellowpond turtle</name>
    <dbReference type="NCBI Taxonomy" id="74926"/>
    <lineage>
        <taxon>Eukaryota</taxon>
        <taxon>Metazoa</taxon>
        <taxon>Chordata</taxon>
        <taxon>Craniata</taxon>
        <taxon>Vertebrata</taxon>
        <taxon>Euteleostomi</taxon>
        <taxon>Archelosauria</taxon>
        <taxon>Testudinata</taxon>
        <taxon>Testudines</taxon>
        <taxon>Cryptodira</taxon>
        <taxon>Durocryptodira</taxon>
        <taxon>Testudinoidea</taxon>
        <taxon>Geoemydidae</taxon>
        <taxon>Geoemydinae</taxon>
        <taxon>Mauremys</taxon>
    </lineage>
</organism>
<dbReference type="Proteomes" id="UP000827986">
    <property type="component" value="Unassembled WGS sequence"/>
</dbReference>
<feature type="non-terminal residue" evidence="2">
    <location>
        <position position="1"/>
    </location>
</feature>
<protein>
    <submittedName>
        <fullName evidence="2">Uncharacterized protein</fullName>
    </submittedName>
</protein>